<evidence type="ECO:0000259" key="5">
    <source>
        <dbReference type="Pfam" id="PF00496"/>
    </source>
</evidence>
<dbReference type="PANTHER" id="PTHR30290:SF10">
    <property type="entry name" value="PERIPLASMIC OLIGOPEPTIDE-BINDING PROTEIN-RELATED"/>
    <property type="match status" value="1"/>
</dbReference>
<feature type="domain" description="Solute-binding protein family 5" evidence="5">
    <location>
        <begin position="63"/>
        <end position="439"/>
    </location>
</feature>
<protein>
    <submittedName>
        <fullName evidence="6">ABC transporter, substrate-binding protein, family 5</fullName>
    </submittedName>
</protein>
<evidence type="ECO:0000256" key="1">
    <source>
        <dbReference type="ARBA" id="ARBA00004196"/>
    </source>
</evidence>
<dbReference type="Gene3D" id="3.10.105.10">
    <property type="entry name" value="Dipeptide-binding Protein, Domain 3"/>
    <property type="match status" value="1"/>
</dbReference>
<evidence type="ECO:0000313" key="6">
    <source>
        <dbReference type="EMBL" id="EFQ03466.1"/>
    </source>
</evidence>
<dbReference type="HOGENOM" id="CLU_017028_0_3_9"/>
<dbReference type="Gene3D" id="3.40.190.10">
    <property type="entry name" value="Periplasmic binding protein-like II"/>
    <property type="match status" value="1"/>
</dbReference>
<comment type="caution">
    <text evidence="6">The sequence shown here is derived from an EMBL/GenBank/DDBJ whole genome shotgun (WGS) entry which is preliminary data.</text>
</comment>
<evidence type="ECO:0000313" key="7">
    <source>
        <dbReference type="Proteomes" id="UP000003195"/>
    </source>
</evidence>
<dbReference type="PIRSF" id="PIRSF002741">
    <property type="entry name" value="MppA"/>
    <property type="match status" value="1"/>
</dbReference>
<organism evidence="6 7">
    <name type="scientific">Megasphaera micronuciformis F0359</name>
    <dbReference type="NCBI Taxonomy" id="706434"/>
    <lineage>
        <taxon>Bacteria</taxon>
        <taxon>Bacillati</taxon>
        <taxon>Bacillota</taxon>
        <taxon>Negativicutes</taxon>
        <taxon>Veillonellales</taxon>
        <taxon>Veillonellaceae</taxon>
        <taxon>Megasphaera</taxon>
    </lineage>
</organism>
<dbReference type="InterPro" id="IPR039424">
    <property type="entry name" value="SBP_5"/>
</dbReference>
<comment type="similarity">
    <text evidence="2">Belongs to the bacterial solute-binding protein 5 family.</text>
</comment>
<dbReference type="Gene3D" id="3.90.76.10">
    <property type="entry name" value="Dipeptide-binding Protein, Domain 1"/>
    <property type="match status" value="1"/>
</dbReference>
<dbReference type="AlphaFoldDB" id="E2ZDX0"/>
<dbReference type="GO" id="GO:0015833">
    <property type="term" value="P:peptide transport"/>
    <property type="evidence" value="ECO:0007669"/>
    <property type="project" value="TreeGrafter"/>
</dbReference>
<name>E2ZDX0_9FIRM</name>
<dbReference type="GO" id="GO:0030288">
    <property type="term" value="C:outer membrane-bounded periplasmic space"/>
    <property type="evidence" value="ECO:0007669"/>
    <property type="project" value="UniProtKB-ARBA"/>
</dbReference>
<dbReference type="GO" id="GO:1904680">
    <property type="term" value="F:peptide transmembrane transporter activity"/>
    <property type="evidence" value="ECO:0007669"/>
    <property type="project" value="TreeGrafter"/>
</dbReference>
<keyword evidence="4" id="KW-0732">Signal</keyword>
<dbReference type="GO" id="GO:0043190">
    <property type="term" value="C:ATP-binding cassette (ABC) transporter complex"/>
    <property type="evidence" value="ECO:0007669"/>
    <property type="project" value="InterPro"/>
</dbReference>
<evidence type="ECO:0000256" key="3">
    <source>
        <dbReference type="ARBA" id="ARBA00022448"/>
    </source>
</evidence>
<keyword evidence="3" id="KW-0813">Transport</keyword>
<dbReference type="Pfam" id="PF00496">
    <property type="entry name" value="SBP_bac_5"/>
    <property type="match status" value="1"/>
</dbReference>
<accession>E2ZDX0</accession>
<dbReference type="eggNOG" id="COG4166">
    <property type="taxonomic scope" value="Bacteria"/>
</dbReference>
<dbReference type="FunFam" id="3.90.76.10:FF:000001">
    <property type="entry name" value="Oligopeptide ABC transporter substrate-binding protein"/>
    <property type="match status" value="1"/>
</dbReference>
<dbReference type="SUPFAM" id="SSF53850">
    <property type="entry name" value="Periplasmic binding protein-like II"/>
    <property type="match status" value="1"/>
</dbReference>
<dbReference type="STRING" id="706434.HMPREF9429_01669"/>
<keyword evidence="7" id="KW-1185">Reference proteome</keyword>
<comment type="subcellular location">
    <subcellularLocation>
        <location evidence="1">Cell envelope</location>
    </subcellularLocation>
</comment>
<dbReference type="InterPro" id="IPR000914">
    <property type="entry name" value="SBP_5_dom"/>
</dbReference>
<dbReference type="PANTHER" id="PTHR30290">
    <property type="entry name" value="PERIPLASMIC BINDING COMPONENT OF ABC TRANSPORTER"/>
    <property type="match status" value="1"/>
</dbReference>
<dbReference type="InterPro" id="IPR030678">
    <property type="entry name" value="Peptide/Ni-bd"/>
</dbReference>
<dbReference type="CDD" id="cd08504">
    <property type="entry name" value="PBP2_OppA"/>
    <property type="match status" value="1"/>
</dbReference>
<reference evidence="6 7" key="1">
    <citation type="submission" date="2010-08" db="EMBL/GenBank/DDBJ databases">
        <authorList>
            <person name="Weinstock G."/>
            <person name="Sodergren E."/>
            <person name="Clifton S."/>
            <person name="Fulton L."/>
            <person name="Fulton B."/>
            <person name="Courtney L."/>
            <person name="Fronick C."/>
            <person name="Harrison M."/>
            <person name="Strong C."/>
            <person name="Farmer C."/>
            <person name="Delahaunty K."/>
            <person name="Markovic C."/>
            <person name="Hall O."/>
            <person name="Minx P."/>
            <person name="Tomlinson C."/>
            <person name="Mitreva M."/>
            <person name="Hou S."/>
            <person name="Chen J."/>
            <person name="Wollam A."/>
            <person name="Pepin K.H."/>
            <person name="Johnson M."/>
            <person name="Bhonagiri V."/>
            <person name="Zhang X."/>
            <person name="Suruliraj S."/>
            <person name="Warren W."/>
            <person name="Chinwalla A."/>
            <person name="Mardis E.R."/>
            <person name="Wilson R.K."/>
        </authorList>
    </citation>
    <scope>NUCLEOTIDE SEQUENCE [LARGE SCALE GENOMIC DNA]</scope>
    <source>
        <strain evidence="6 7">F0359</strain>
    </source>
</reference>
<dbReference type="EMBL" id="AECS01000040">
    <property type="protein sequence ID" value="EFQ03466.1"/>
    <property type="molecule type" value="Genomic_DNA"/>
</dbReference>
<evidence type="ECO:0000256" key="2">
    <source>
        <dbReference type="ARBA" id="ARBA00005695"/>
    </source>
</evidence>
<dbReference type="FunFam" id="3.10.105.10:FF:000001">
    <property type="entry name" value="Oligopeptide ABC transporter, oligopeptide-binding protein"/>
    <property type="match status" value="1"/>
</dbReference>
<gene>
    <name evidence="6" type="ORF">HMPREF9429_01669</name>
</gene>
<dbReference type="Proteomes" id="UP000003195">
    <property type="component" value="Unassembled WGS sequence"/>
</dbReference>
<sequence length="518" mass="59295">MCLIALVLVGCSEERVWQENAVVYALEAEPSDLDPAMTTSLPESIAELQIFEGLTRLDKDNVPQPALAERWNVSDDGKTWTFVLRPGLVWSDGTAITADDFVYSWLRVLSPEKASENAYMLFCIDKAEEYFSEKATAEDVGIKALDHRTLQVRLKNPVPYFLNLTAFHCFYVVPRQAVEKNPETWAATADFPCSGPFRITSWIHSGEIDFVKNEHYWDATAVRTESLQFPISDSQATRLTMVESGQADMMTEPPPADEARLEEKGLYRVAPYSGLYYYVFNVTVPPFDDVRVRRAFAEAIERKNLVEHVVRSHKQPAYSLVSPEISDSEGHEFRKAGGDIQYEDAAEAKRLLQEAYGNKSLPEITVLYNTNELHKAIAESLQDMWKRNLGVTVYLRNQESKVFMEARANGDYQIARASWIADYDDPMTFLEVFSAQDNDAQYHNPKYNALIEEAQQTNDKTRRNELMHEAEKLLFDDCVIIPIYYTTQPYVVRPGIQEYHWSPLGLIDFKYAYKEQVK</sequence>
<evidence type="ECO:0000256" key="4">
    <source>
        <dbReference type="ARBA" id="ARBA00022729"/>
    </source>
</evidence>
<proteinExistence type="inferred from homology"/>